<comment type="similarity">
    <text evidence="1">Belongs to the ACBP family.</text>
</comment>
<sequence>MPTFEEAAVDSKKLTSKPSNDDLLQLYALYKVANGEDITKAEAPGTFDFKGKAKKAAWQKVVDEGISADVAKERYVALVEEMKKKYGYDANKVPEAVGGS</sequence>
<proteinExistence type="inferred from homology"/>
<dbReference type="SUPFAM" id="SSF47027">
    <property type="entry name" value="Acyl-CoA binding protein"/>
    <property type="match status" value="1"/>
</dbReference>
<reference evidence="4 5" key="1">
    <citation type="submission" date="2014-04" db="EMBL/GenBank/DDBJ databases">
        <authorList>
            <consortium name="DOE Joint Genome Institute"/>
            <person name="Kuo A."/>
            <person name="Martino E."/>
            <person name="Perotto S."/>
            <person name="Kohler A."/>
            <person name="Nagy L.G."/>
            <person name="Floudas D."/>
            <person name="Copeland A."/>
            <person name="Barry K.W."/>
            <person name="Cichocki N."/>
            <person name="Veneault-Fourrey C."/>
            <person name="LaButti K."/>
            <person name="Lindquist E.A."/>
            <person name="Lipzen A."/>
            <person name="Lundell T."/>
            <person name="Morin E."/>
            <person name="Murat C."/>
            <person name="Sun H."/>
            <person name="Tunlid A."/>
            <person name="Henrissat B."/>
            <person name="Grigoriev I.V."/>
            <person name="Hibbett D.S."/>
            <person name="Martin F."/>
            <person name="Nordberg H.P."/>
            <person name="Cantor M.N."/>
            <person name="Hua S.X."/>
        </authorList>
    </citation>
    <scope>NUCLEOTIDE SEQUENCE [LARGE SCALE GENOMIC DNA]</scope>
    <source>
        <strain evidence="4 5">Zn</strain>
    </source>
</reference>
<dbReference type="AlphaFoldDB" id="A0A0C3DBB3"/>
<evidence type="ECO:0000313" key="5">
    <source>
        <dbReference type="Proteomes" id="UP000054321"/>
    </source>
</evidence>
<dbReference type="EMBL" id="KN832870">
    <property type="protein sequence ID" value="KIN08604.1"/>
    <property type="molecule type" value="Genomic_DNA"/>
</dbReference>
<dbReference type="PROSITE" id="PS51228">
    <property type="entry name" value="ACB_2"/>
    <property type="match status" value="1"/>
</dbReference>
<keyword evidence="2" id="KW-0446">Lipid-binding</keyword>
<dbReference type="PANTHER" id="PTHR23310:SF62">
    <property type="entry name" value="ACYL-COA BINDING PROTEIN 1, ISOFORM A"/>
    <property type="match status" value="1"/>
</dbReference>
<dbReference type="OrthoDB" id="346910at2759"/>
<gene>
    <name evidence="4" type="ORF">OIDMADRAFT_110734</name>
</gene>
<evidence type="ECO:0000256" key="2">
    <source>
        <dbReference type="ARBA" id="ARBA00023121"/>
    </source>
</evidence>
<dbReference type="GO" id="GO:0000062">
    <property type="term" value="F:fatty-acyl-CoA binding"/>
    <property type="evidence" value="ECO:0007669"/>
    <property type="project" value="InterPro"/>
</dbReference>
<evidence type="ECO:0000313" key="4">
    <source>
        <dbReference type="EMBL" id="KIN08604.1"/>
    </source>
</evidence>
<dbReference type="PANTHER" id="PTHR23310">
    <property type="entry name" value="ACYL-COA-BINDING PROTEIN, ACBP"/>
    <property type="match status" value="1"/>
</dbReference>
<dbReference type="HOGENOM" id="CLU_118853_2_0_1"/>
<dbReference type="GO" id="GO:0006631">
    <property type="term" value="P:fatty acid metabolic process"/>
    <property type="evidence" value="ECO:0007669"/>
    <property type="project" value="TreeGrafter"/>
</dbReference>
<dbReference type="STRING" id="913774.A0A0C3DBB3"/>
<dbReference type="InterPro" id="IPR000582">
    <property type="entry name" value="Acyl-CoA-binding_protein"/>
</dbReference>
<name>A0A0C3DBB3_OIDMZ</name>
<dbReference type="Gene3D" id="1.20.80.10">
    <property type="match status" value="1"/>
</dbReference>
<protein>
    <recommendedName>
        <fullName evidence="3">ACB domain-containing protein</fullName>
    </recommendedName>
</protein>
<keyword evidence="5" id="KW-1185">Reference proteome</keyword>
<organism evidence="4 5">
    <name type="scientific">Oidiodendron maius (strain Zn)</name>
    <dbReference type="NCBI Taxonomy" id="913774"/>
    <lineage>
        <taxon>Eukaryota</taxon>
        <taxon>Fungi</taxon>
        <taxon>Dikarya</taxon>
        <taxon>Ascomycota</taxon>
        <taxon>Pezizomycotina</taxon>
        <taxon>Leotiomycetes</taxon>
        <taxon>Leotiomycetes incertae sedis</taxon>
        <taxon>Myxotrichaceae</taxon>
        <taxon>Oidiodendron</taxon>
    </lineage>
</organism>
<dbReference type="InParanoid" id="A0A0C3DBB3"/>
<dbReference type="PRINTS" id="PR00689">
    <property type="entry name" value="ACOABINDINGP"/>
</dbReference>
<dbReference type="InterPro" id="IPR035984">
    <property type="entry name" value="Acyl-CoA-binding_sf"/>
</dbReference>
<dbReference type="Proteomes" id="UP000054321">
    <property type="component" value="Unassembled WGS sequence"/>
</dbReference>
<evidence type="ECO:0000256" key="1">
    <source>
        <dbReference type="ARBA" id="ARBA00005567"/>
    </source>
</evidence>
<accession>A0A0C3DBB3</accession>
<reference evidence="5" key="2">
    <citation type="submission" date="2015-01" db="EMBL/GenBank/DDBJ databases">
        <title>Evolutionary Origins and Diversification of the Mycorrhizal Mutualists.</title>
        <authorList>
            <consortium name="DOE Joint Genome Institute"/>
            <consortium name="Mycorrhizal Genomics Consortium"/>
            <person name="Kohler A."/>
            <person name="Kuo A."/>
            <person name="Nagy L.G."/>
            <person name="Floudas D."/>
            <person name="Copeland A."/>
            <person name="Barry K.W."/>
            <person name="Cichocki N."/>
            <person name="Veneault-Fourrey C."/>
            <person name="LaButti K."/>
            <person name="Lindquist E.A."/>
            <person name="Lipzen A."/>
            <person name="Lundell T."/>
            <person name="Morin E."/>
            <person name="Murat C."/>
            <person name="Riley R."/>
            <person name="Ohm R."/>
            <person name="Sun H."/>
            <person name="Tunlid A."/>
            <person name="Henrissat B."/>
            <person name="Grigoriev I.V."/>
            <person name="Hibbett D.S."/>
            <person name="Martin F."/>
        </authorList>
    </citation>
    <scope>NUCLEOTIDE SEQUENCE [LARGE SCALE GENOMIC DNA]</scope>
    <source>
        <strain evidence="5">Zn</strain>
    </source>
</reference>
<dbReference type="InterPro" id="IPR014352">
    <property type="entry name" value="FERM/acyl-CoA-bd_prot_sf"/>
</dbReference>
<evidence type="ECO:0000259" key="3">
    <source>
        <dbReference type="PROSITE" id="PS51228"/>
    </source>
</evidence>
<dbReference type="Pfam" id="PF00887">
    <property type="entry name" value="ACBP"/>
    <property type="match status" value="1"/>
</dbReference>
<dbReference type="FunCoup" id="A0A0C3DBB3">
    <property type="interactions" value="427"/>
</dbReference>
<feature type="domain" description="ACB" evidence="3">
    <location>
        <begin position="1"/>
        <end position="88"/>
    </location>
</feature>